<dbReference type="PROSITE" id="PS50110">
    <property type="entry name" value="RESPONSE_REGULATORY"/>
    <property type="match status" value="1"/>
</dbReference>
<dbReference type="GO" id="GO:0006935">
    <property type="term" value="P:chemotaxis"/>
    <property type="evidence" value="ECO:0007669"/>
    <property type="project" value="UniProtKB-UniRule"/>
</dbReference>
<sequence>MLVVDDSALMRRLITRLLESRGYNVIDTAADGEEAVAKICALKPDVVSLDLEMPVLDGLGVLRRVMKECPVPVVMLSSHTTAGARATMRALSLGAVDFVAKPSGPGRLDAMIDELVEKLRAAATVTASKLVRPWVGMVFHPFPAGKAGPSLPPPRGERLENAWTPPGPPGKPAGASSKKEVPPVIPAGTGSFPERHAGTPRPSMPPVLRPAGRSPSGAPAGGAADTGKAKADPDITAGGIMPRLAVVPKRSARIDLVVIGSSTGGPAALQVIIPALPENFPAAVVLVQHLPVGFSGPLAEHLNRRSRLPVKHVEEGDPVIPGRVLVAPAGFDLTFRGRPGHVTVHLDAGSGPVPPGGFRPSVDGVMLSAAEIFGSRVMGVLLTGMGRDGARGMAAIREKGGPTIAQDESTCVVFGMPKAAIDLGAALKVVPLGEVAGEIVRLV</sequence>
<evidence type="ECO:0000256" key="7">
    <source>
        <dbReference type="PROSITE-ProRule" id="PRU00050"/>
    </source>
</evidence>
<feature type="domain" description="Response regulatory" evidence="10">
    <location>
        <begin position="1"/>
        <end position="116"/>
    </location>
</feature>
<keyword evidence="1 6" id="KW-0963">Cytoplasm</keyword>
<feature type="compositionally biased region" description="Low complexity" evidence="9">
    <location>
        <begin position="209"/>
        <end position="226"/>
    </location>
</feature>
<dbReference type="GO" id="GO:0000156">
    <property type="term" value="F:phosphorelay response regulator activity"/>
    <property type="evidence" value="ECO:0007669"/>
    <property type="project" value="InterPro"/>
</dbReference>
<organism evidence="12 13">
    <name type="scientific">Desulfofundulus thermosubterraneus DSM 16057</name>
    <dbReference type="NCBI Taxonomy" id="1121432"/>
    <lineage>
        <taxon>Bacteria</taxon>
        <taxon>Bacillati</taxon>
        <taxon>Bacillota</taxon>
        <taxon>Clostridia</taxon>
        <taxon>Eubacteriales</taxon>
        <taxon>Peptococcaceae</taxon>
        <taxon>Desulfofundulus</taxon>
    </lineage>
</organism>
<dbReference type="SMART" id="SM00448">
    <property type="entry name" value="REC"/>
    <property type="match status" value="1"/>
</dbReference>
<dbReference type="InterPro" id="IPR008248">
    <property type="entry name" value="CheB-like"/>
</dbReference>
<dbReference type="SUPFAM" id="SSF52172">
    <property type="entry name" value="CheY-like"/>
    <property type="match status" value="1"/>
</dbReference>
<dbReference type="GO" id="GO:0050568">
    <property type="term" value="F:protein-glutamine glutaminase activity"/>
    <property type="evidence" value="ECO:0007669"/>
    <property type="project" value="UniProtKB-UniRule"/>
</dbReference>
<dbReference type="GO" id="GO:0008984">
    <property type="term" value="F:protein-glutamate methylesterase activity"/>
    <property type="evidence" value="ECO:0007669"/>
    <property type="project" value="UniProtKB-UniRule"/>
</dbReference>
<reference evidence="13" key="1">
    <citation type="submission" date="2016-11" db="EMBL/GenBank/DDBJ databases">
        <authorList>
            <person name="Varghese N."/>
            <person name="Submissions S."/>
        </authorList>
    </citation>
    <scope>NUCLEOTIDE SEQUENCE [LARGE SCALE GENOMIC DNA]</scope>
    <source>
        <strain evidence="13">DSM 16057</strain>
    </source>
</reference>
<dbReference type="GO" id="GO:0005737">
    <property type="term" value="C:cytoplasm"/>
    <property type="evidence" value="ECO:0007669"/>
    <property type="project" value="UniProtKB-SubCell"/>
</dbReference>
<evidence type="ECO:0000256" key="5">
    <source>
        <dbReference type="ARBA" id="ARBA00048267"/>
    </source>
</evidence>
<dbReference type="EC" id="3.1.1.61" evidence="6"/>
<keyword evidence="2 6" id="KW-0145">Chemotaxis</keyword>
<comment type="subcellular location">
    <subcellularLocation>
        <location evidence="6">Cytoplasm</location>
    </subcellularLocation>
</comment>
<dbReference type="PANTHER" id="PTHR42872">
    <property type="entry name" value="PROTEIN-GLUTAMATE METHYLESTERASE/PROTEIN-GLUTAMINE GLUTAMINASE"/>
    <property type="match status" value="1"/>
</dbReference>
<dbReference type="SUPFAM" id="SSF52738">
    <property type="entry name" value="Methylesterase CheB, C-terminal domain"/>
    <property type="match status" value="1"/>
</dbReference>
<evidence type="ECO:0000313" key="13">
    <source>
        <dbReference type="Proteomes" id="UP000184529"/>
    </source>
</evidence>
<dbReference type="Pfam" id="PF01339">
    <property type="entry name" value="CheB_methylest"/>
    <property type="match status" value="1"/>
</dbReference>
<dbReference type="CDD" id="cd17541">
    <property type="entry name" value="REC_CheB-like"/>
    <property type="match status" value="1"/>
</dbReference>
<evidence type="ECO:0000256" key="8">
    <source>
        <dbReference type="PROSITE-ProRule" id="PRU00169"/>
    </source>
</evidence>
<comment type="catalytic activity">
    <reaction evidence="5 6">
        <text>[protein]-L-glutamate 5-O-methyl ester + H2O = L-glutamyl-[protein] + methanol + H(+)</text>
        <dbReference type="Rhea" id="RHEA:23236"/>
        <dbReference type="Rhea" id="RHEA-COMP:10208"/>
        <dbReference type="Rhea" id="RHEA-COMP:10311"/>
        <dbReference type="ChEBI" id="CHEBI:15377"/>
        <dbReference type="ChEBI" id="CHEBI:15378"/>
        <dbReference type="ChEBI" id="CHEBI:17790"/>
        <dbReference type="ChEBI" id="CHEBI:29973"/>
        <dbReference type="ChEBI" id="CHEBI:82795"/>
        <dbReference type="EC" id="3.1.1.61"/>
    </reaction>
</comment>
<evidence type="ECO:0000256" key="4">
    <source>
        <dbReference type="ARBA" id="ARBA00024867"/>
    </source>
</evidence>
<dbReference type="CDD" id="cd16432">
    <property type="entry name" value="CheB_Rec"/>
    <property type="match status" value="1"/>
</dbReference>
<keyword evidence="6 8" id="KW-0597">Phosphoprotein</keyword>
<evidence type="ECO:0000259" key="11">
    <source>
        <dbReference type="PROSITE" id="PS50122"/>
    </source>
</evidence>
<comment type="PTM">
    <text evidence="6">Phosphorylated by CheA. Phosphorylation of the N-terminal regulatory domain activates the methylesterase activity.</text>
</comment>
<dbReference type="NCBIfam" id="NF001965">
    <property type="entry name" value="PRK00742.1"/>
    <property type="match status" value="1"/>
</dbReference>
<feature type="region of interest" description="Disordered" evidence="9">
    <location>
        <begin position="145"/>
        <end position="235"/>
    </location>
</feature>
<keyword evidence="3 6" id="KW-0378">Hydrolase</keyword>
<dbReference type="STRING" id="1121432.SAMN02745219_02757"/>
<dbReference type="EMBL" id="FQZM01000039">
    <property type="protein sequence ID" value="SHJ52679.1"/>
    <property type="molecule type" value="Genomic_DNA"/>
</dbReference>
<dbReference type="InterPro" id="IPR001789">
    <property type="entry name" value="Sig_transdc_resp-reg_receiver"/>
</dbReference>
<comment type="domain">
    <text evidence="6">Contains a C-terminal catalytic domain, and an N-terminal region which modulates catalytic activity.</text>
</comment>
<dbReference type="EC" id="3.5.1.44" evidence="6"/>
<evidence type="ECO:0000256" key="2">
    <source>
        <dbReference type="ARBA" id="ARBA00022500"/>
    </source>
</evidence>
<dbReference type="AlphaFoldDB" id="A0A1M6K171"/>
<dbReference type="PROSITE" id="PS50122">
    <property type="entry name" value="CHEB"/>
    <property type="match status" value="1"/>
</dbReference>
<dbReference type="Proteomes" id="UP000184529">
    <property type="component" value="Unassembled WGS sequence"/>
</dbReference>
<dbReference type="HAMAP" id="MF_00099">
    <property type="entry name" value="CheB_chemtxs"/>
    <property type="match status" value="1"/>
</dbReference>
<feature type="modified residue" description="4-aspartylphosphate" evidence="6 8">
    <location>
        <position position="50"/>
    </location>
</feature>
<dbReference type="InterPro" id="IPR035909">
    <property type="entry name" value="CheB_C"/>
</dbReference>
<dbReference type="Pfam" id="PF00072">
    <property type="entry name" value="Response_reg"/>
    <property type="match status" value="1"/>
</dbReference>
<feature type="active site" evidence="6 7">
    <location>
        <position position="388"/>
    </location>
</feature>
<dbReference type="InterPro" id="IPR000673">
    <property type="entry name" value="Sig_transdc_resp-reg_Me-estase"/>
</dbReference>
<evidence type="ECO:0000259" key="10">
    <source>
        <dbReference type="PROSITE" id="PS50110"/>
    </source>
</evidence>
<proteinExistence type="inferred from homology"/>
<accession>A0A1M6K171</accession>
<protein>
    <recommendedName>
        <fullName evidence="6">Protein-glutamate methylesterase/protein-glutamine glutaminase</fullName>
        <ecNumber evidence="6">3.1.1.61</ecNumber>
        <ecNumber evidence="6">3.5.1.44</ecNumber>
    </recommendedName>
</protein>
<dbReference type="PANTHER" id="PTHR42872:SF6">
    <property type="entry name" value="PROTEIN-GLUTAMATE METHYLESTERASE_PROTEIN-GLUTAMINE GLUTAMINASE"/>
    <property type="match status" value="1"/>
</dbReference>
<comment type="similarity">
    <text evidence="6">Belongs to the CheB family.</text>
</comment>
<evidence type="ECO:0000256" key="9">
    <source>
        <dbReference type="SAM" id="MobiDB-lite"/>
    </source>
</evidence>
<feature type="domain" description="CheB-type methylesterase" evidence="11">
    <location>
        <begin position="248"/>
        <end position="443"/>
    </location>
</feature>
<dbReference type="Gene3D" id="3.40.50.2300">
    <property type="match status" value="1"/>
</dbReference>
<evidence type="ECO:0000256" key="3">
    <source>
        <dbReference type="ARBA" id="ARBA00022801"/>
    </source>
</evidence>
<evidence type="ECO:0000256" key="6">
    <source>
        <dbReference type="HAMAP-Rule" id="MF_00099"/>
    </source>
</evidence>
<dbReference type="Gene3D" id="3.40.50.180">
    <property type="entry name" value="Methylesterase CheB, C-terminal domain"/>
    <property type="match status" value="1"/>
</dbReference>
<comment type="catalytic activity">
    <reaction evidence="6">
        <text>L-glutaminyl-[protein] + H2O = L-glutamyl-[protein] + NH4(+)</text>
        <dbReference type="Rhea" id="RHEA:16441"/>
        <dbReference type="Rhea" id="RHEA-COMP:10207"/>
        <dbReference type="Rhea" id="RHEA-COMP:10208"/>
        <dbReference type="ChEBI" id="CHEBI:15377"/>
        <dbReference type="ChEBI" id="CHEBI:28938"/>
        <dbReference type="ChEBI" id="CHEBI:29973"/>
        <dbReference type="ChEBI" id="CHEBI:30011"/>
        <dbReference type="EC" id="3.5.1.44"/>
    </reaction>
</comment>
<keyword evidence="13" id="KW-1185">Reference proteome</keyword>
<feature type="active site" evidence="6 7">
    <location>
        <position position="262"/>
    </location>
</feature>
<comment type="function">
    <text evidence="4">May play the central regulatory role in sporulation. It may be an element of the effector pathway responsible for the activation of sporulation genes in response to nutritional stress. Spo0A may act in concert with spo0H (a sigma factor) to control the expression of some genes that are critical to the sporulation process.</text>
</comment>
<evidence type="ECO:0000256" key="1">
    <source>
        <dbReference type="ARBA" id="ARBA00022490"/>
    </source>
</evidence>
<gene>
    <name evidence="6" type="primary">cheB</name>
    <name evidence="12" type="ORF">SAMN02745219_02757</name>
</gene>
<evidence type="ECO:0000313" key="12">
    <source>
        <dbReference type="EMBL" id="SHJ52679.1"/>
    </source>
</evidence>
<name>A0A1M6K171_9FIRM</name>
<feature type="active site" evidence="6 7">
    <location>
        <position position="289"/>
    </location>
</feature>
<dbReference type="OrthoDB" id="9793421at2"/>
<comment type="function">
    <text evidence="6">Involved in chemotaxis. Part of a chemotaxis signal transduction system that modulates chemotaxis in response to various stimuli. Catalyzes the demethylation of specific methylglutamate residues introduced into the chemoreceptors (methyl-accepting chemotaxis proteins or MCP) by CheR. Also mediates the irreversible deamidation of specific glutamine residues to glutamic acid.</text>
</comment>
<dbReference type="InterPro" id="IPR011006">
    <property type="entry name" value="CheY-like_superfamily"/>
</dbReference>